<proteinExistence type="predicted"/>
<reference evidence="2" key="1">
    <citation type="submission" date="2021-01" db="EMBL/GenBank/DDBJ databases">
        <authorList>
            <person name="Corre E."/>
            <person name="Pelletier E."/>
            <person name="Niang G."/>
            <person name="Scheremetjew M."/>
            <person name="Finn R."/>
            <person name="Kale V."/>
            <person name="Holt S."/>
            <person name="Cochrane G."/>
            <person name="Meng A."/>
            <person name="Brown T."/>
            <person name="Cohen L."/>
        </authorList>
    </citation>
    <scope>NUCLEOTIDE SEQUENCE</scope>
    <source>
        <strain evidence="2">CCMP325</strain>
    </source>
</reference>
<dbReference type="EMBL" id="HBEO01017253">
    <property type="protein sequence ID" value="CAD8486446.1"/>
    <property type="molecule type" value="Transcribed_RNA"/>
</dbReference>
<evidence type="ECO:0000313" key="2">
    <source>
        <dbReference type="EMBL" id="CAD8486446.1"/>
    </source>
</evidence>
<protein>
    <submittedName>
        <fullName evidence="2">Uncharacterized protein</fullName>
    </submittedName>
</protein>
<name>A0A7S0EKE9_9CRYP</name>
<feature type="coiled-coil region" evidence="1">
    <location>
        <begin position="142"/>
        <end position="169"/>
    </location>
</feature>
<organism evidence="2">
    <name type="scientific">Hanusia phi</name>
    <dbReference type="NCBI Taxonomy" id="3032"/>
    <lineage>
        <taxon>Eukaryota</taxon>
        <taxon>Cryptophyceae</taxon>
        <taxon>Pyrenomonadales</taxon>
        <taxon>Geminigeraceae</taxon>
        <taxon>Hanusia</taxon>
    </lineage>
</organism>
<gene>
    <name evidence="2" type="ORF">HPHI1048_LOCUS11728</name>
</gene>
<dbReference type="AlphaFoldDB" id="A0A7S0EKE9"/>
<evidence type="ECO:0000256" key="1">
    <source>
        <dbReference type="SAM" id="Coils"/>
    </source>
</evidence>
<dbReference type="InterPro" id="IPR039491">
    <property type="entry name" value="REX1-B"/>
</dbReference>
<dbReference type="PANTHER" id="PTHR28309">
    <property type="entry name" value="REQUIRED FOR EXCISION 1-B DOMAIN-CONTAINING PROTEIN"/>
    <property type="match status" value="1"/>
</dbReference>
<dbReference type="Pfam" id="PF14966">
    <property type="entry name" value="DNA_repr_REX1B"/>
    <property type="match status" value="1"/>
</dbReference>
<accession>A0A7S0EKE9</accession>
<dbReference type="PANTHER" id="PTHR28309:SF1">
    <property type="entry name" value="REQUIRED FOR EXCISION 1-B DOMAIN-CONTAINING PROTEIN"/>
    <property type="match status" value="1"/>
</dbReference>
<sequence length="191" mass="22162">MAARLEILLVQEQRAQAFDDMEQAFKALLSSQIAPESLQQGQGDHSKLEAEFIAVCNMVTTKFKALSAQMISIEERLKLTENSDDIKLANMIRNIQDEEREHIRLVIALQVERKRLEMLRQTADKTGKCHQKHNDEHGCECGAKLEEEIEDLKELISIQEDKVKWMKQQNADNESKINEYLDEVRYWEGEC</sequence>
<keyword evidence="1" id="KW-0175">Coiled coil</keyword>